<evidence type="ECO:0000313" key="2">
    <source>
        <dbReference type="Proteomes" id="UP001606300"/>
    </source>
</evidence>
<dbReference type="EMBL" id="JBIGHY010000001">
    <property type="protein sequence ID" value="MFG6412875.1"/>
    <property type="molecule type" value="Genomic_DNA"/>
</dbReference>
<organism evidence="1 2">
    <name type="scientific">Pelomonas dachongensis</name>
    <dbReference type="NCBI Taxonomy" id="3299029"/>
    <lineage>
        <taxon>Bacteria</taxon>
        <taxon>Pseudomonadati</taxon>
        <taxon>Pseudomonadota</taxon>
        <taxon>Betaproteobacteria</taxon>
        <taxon>Burkholderiales</taxon>
        <taxon>Sphaerotilaceae</taxon>
        <taxon>Roseateles</taxon>
    </lineage>
</organism>
<name>A0ABW7EHC8_9BURK</name>
<dbReference type="SUPFAM" id="SSF53474">
    <property type="entry name" value="alpha/beta-Hydrolases"/>
    <property type="match status" value="1"/>
</dbReference>
<sequence>MPPVLAKMDLLRYPGPCPVRSDTLVVMLPGAYSRPPEFVAAGFPQALREHAVNADTVIVDSHFGYYTDRSVLRRLREEVVLPARAEGYRRIWLVGISLGGMGALGYAVRHGDEIDGVLALAPYLGPRRLTQQVDDAGGPRAWRAAGLDADDPDDSEELGRELWRAFATPGAVRPPVHLGYGLDDRFASAHGRFAELLLPDRVSTAPGGHDWPVWRALWQQWLSLGLLADSRCVHVAPGKEAP</sequence>
<dbReference type="InterPro" id="IPR000801">
    <property type="entry name" value="Esterase-like"/>
</dbReference>
<evidence type="ECO:0000313" key="1">
    <source>
        <dbReference type="EMBL" id="MFG6412875.1"/>
    </source>
</evidence>
<dbReference type="GO" id="GO:0016787">
    <property type="term" value="F:hydrolase activity"/>
    <property type="evidence" value="ECO:0007669"/>
    <property type="project" value="UniProtKB-KW"/>
</dbReference>
<proteinExistence type="predicted"/>
<protein>
    <submittedName>
        <fullName evidence="1">Alpha/beta hydrolase-fold protein</fullName>
    </submittedName>
</protein>
<keyword evidence="1" id="KW-0378">Hydrolase</keyword>
<dbReference type="InterPro" id="IPR029058">
    <property type="entry name" value="AB_hydrolase_fold"/>
</dbReference>
<dbReference type="Proteomes" id="UP001606300">
    <property type="component" value="Unassembled WGS sequence"/>
</dbReference>
<accession>A0ABW7EHC8</accession>
<dbReference type="RefSeq" id="WP_394468972.1">
    <property type="nucleotide sequence ID" value="NZ_JBIGHY010000001.1"/>
</dbReference>
<gene>
    <name evidence="1" type="ORF">ACG02S_03070</name>
</gene>
<dbReference type="Gene3D" id="3.40.50.1820">
    <property type="entry name" value="alpha/beta hydrolase"/>
    <property type="match status" value="1"/>
</dbReference>
<reference evidence="1 2" key="1">
    <citation type="submission" date="2024-09" db="EMBL/GenBank/DDBJ databases">
        <title>Novel species of the genus Pelomonas and Roseateles isolated from streams.</title>
        <authorList>
            <person name="Lu H."/>
        </authorList>
    </citation>
    <scope>NUCLEOTIDE SEQUENCE [LARGE SCALE GENOMIC DNA]</scope>
    <source>
        <strain evidence="1 2">DC23W</strain>
    </source>
</reference>
<dbReference type="Pfam" id="PF00756">
    <property type="entry name" value="Esterase"/>
    <property type="match status" value="1"/>
</dbReference>
<keyword evidence="2" id="KW-1185">Reference proteome</keyword>
<comment type="caution">
    <text evidence="1">The sequence shown here is derived from an EMBL/GenBank/DDBJ whole genome shotgun (WGS) entry which is preliminary data.</text>
</comment>